<name>F9WFT2_TRYCI</name>
<feature type="region of interest" description="Disordered" evidence="1">
    <location>
        <begin position="1"/>
        <end position="20"/>
    </location>
</feature>
<dbReference type="VEuPathDB" id="TriTrypDB:TcIL3000_0_11110"/>
<keyword evidence="3" id="KW-1185">Reference proteome</keyword>
<protein>
    <submittedName>
        <fullName evidence="2">WGS project CAEQ00000000 data, annotated contig 423</fullName>
    </submittedName>
</protein>
<sequence length="204" mass="22303">MVSPISIPFPIPRSRGQTGAPLRKALKPALLFGEAHEEAEPDDVPDFSLTHGAPGNLEYSGDSYTAHREYDQDPRKSIPITCAVCVHLWREGGRGHSLMTAGSMPCVVYEEGPRNWDEHRGECPSGREDPVWTASNTGKLAPGYGAATWKPVVLPTASGWEVDQDSQKARDTLPEALHWENDDTLHWAPGRDFCRSDDSGSAPS</sequence>
<evidence type="ECO:0000313" key="2">
    <source>
        <dbReference type="EMBL" id="CCD16160.1"/>
    </source>
</evidence>
<reference evidence="2 3" key="2">
    <citation type="journal article" date="2012" name="Proc. Natl. Acad. Sci. U.S.A.">
        <title>Antigenic diversity is generated by distinct evolutionary mechanisms in African trypanosome species.</title>
        <authorList>
            <person name="Jackson A.P."/>
            <person name="Berry A."/>
            <person name="Aslett M."/>
            <person name="Allison H.C."/>
            <person name="Burton P."/>
            <person name="Vavrova-Anderson J."/>
            <person name="Brown R."/>
            <person name="Browne H."/>
            <person name="Corton N."/>
            <person name="Hauser H."/>
            <person name="Gamble J."/>
            <person name="Gilderthorp R."/>
            <person name="Marcello L."/>
            <person name="McQuillan J."/>
            <person name="Otto T.D."/>
            <person name="Quail M.A."/>
            <person name="Sanders M.J."/>
            <person name="van Tonder A."/>
            <person name="Ginger M.L."/>
            <person name="Field M.C."/>
            <person name="Barry J.D."/>
            <person name="Hertz-Fowler C."/>
            <person name="Berriman M."/>
        </authorList>
    </citation>
    <scope>NUCLEOTIDE SEQUENCE [LARGE SCALE GENOMIC DNA]</scope>
    <source>
        <strain evidence="2 3">IL3000</strain>
    </source>
</reference>
<comment type="caution">
    <text evidence="2">The sequence shown here is derived from an EMBL/GenBank/DDBJ whole genome shotgun (WGS) entry which is preliminary data.</text>
</comment>
<dbReference type="EMBL" id="CAEQ01002184">
    <property type="protein sequence ID" value="CCD16160.1"/>
    <property type="molecule type" value="Genomic_DNA"/>
</dbReference>
<reference evidence="3" key="1">
    <citation type="submission" date="2011-07" db="EMBL/GenBank/DDBJ databases">
        <title>Divergent evolution of antigenic variation in African trypanosomes.</title>
        <authorList>
            <person name="Jackson A.P."/>
            <person name="Berry A."/>
            <person name="Allison H.C."/>
            <person name="Burton P."/>
            <person name="Anderson J."/>
            <person name="Aslett M."/>
            <person name="Brown R."/>
            <person name="Corton N."/>
            <person name="Harris D."/>
            <person name="Hauser H."/>
            <person name="Gamble J."/>
            <person name="Gilderthorp R."/>
            <person name="McQuillan J."/>
            <person name="Quail M.A."/>
            <person name="Sanders M."/>
            <person name="Van Tonder A."/>
            <person name="Ginger M.L."/>
            <person name="Donelson J.E."/>
            <person name="Field M.C."/>
            <person name="Barry J.D."/>
            <person name="Berriman M."/>
            <person name="Hertz-Fowler C."/>
        </authorList>
    </citation>
    <scope>NUCLEOTIDE SEQUENCE [LARGE SCALE GENOMIC DNA]</scope>
    <source>
        <strain evidence="3">IL3000</strain>
    </source>
</reference>
<evidence type="ECO:0000313" key="3">
    <source>
        <dbReference type="Proteomes" id="UP000000702"/>
    </source>
</evidence>
<organism evidence="2 3">
    <name type="scientific">Trypanosoma congolense (strain IL3000)</name>
    <dbReference type="NCBI Taxonomy" id="1068625"/>
    <lineage>
        <taxon>Eukaryota</taxon>
        <taxon>Discoba</taxon>
        <taxon>Euglenozoa</taxon>
        <taxon>Kinetoplastea</taxon>
        <taxon>Metakinetoplastina</taxon>
        <taxon>Trypanosomatida</taxon>
        <taxon>Trypanosomatidae</taxon>
        <taxon>Trypanosoma</taxon>
        <taxon>Nannomonas</taxon>
    </lineage>
</organism>
<dbReference type="Proteomes" id="UP000000702">
    <property type="component" value="Unassembled WGS sequence"/>
</dbReference>
<dbReference type="AlphaFoldDB" id="F9WFT2"/>
<gene>
    <name evidence="2" type="ORF">TCIL3000_0_11110</name>
</gene>
<evidence type="ECO:0000256" key="1">
    <source>
        <dbReference type="SAM" id="MobiDB-lite"/>
    </source>
</evidence>
<accession>F9WFT2</accession>
<proteinExistence type="predicted"/>